<organism evidence="2 3">
    <name type="scientific">Candidatus Nanohalococcus occultus</name>
    <dbReference type="NCBI Taxonomy" id="2978047"/>
    <lineage>
        <taxon>Archaea</taxon>
        <taxon>Candidatus Nanohalarchaeota</taxon>
        <taxon>Candidatus Nanohalarchaeota incertae sedis</taxon>
        <taxon>Candidatus Nanohalococcus</taxon>
    </lineage>
</organism>
<keyword evidence="1" id="KW-0812">Transmembrane</keyword>
<accession>A0ABY8CHC4</accession>
<evidence type="ECO:0000313" key="2">
    <source>
        <dbReference type="EMBL" id="WEL19086.1"/>
    </source>
</evidence>
<proteinExistence type="predicted"/>
<evidence type="ECO:0008006" key="4">
    <source>
        <dbReference type="Google" id="ProtNLM"/>
    </source>
</evidence>
<dbReference type="GeneID" id="90589489"/>
<dbReference type="RefSeq" id="WP_347721958.1">
    <property type="nucleotide sequence ID" value="NZ_CP104395.1"/>
</dbReference>
<reference evidence="2 3" key="1">
    <citation type="submission" date="2022-09" db="EMBL/GenBank/DDBJ databases">
        <title>Xylan utilization by haloarchaea-nanohaloarchaea associations.</title>
        <authorList>
            <person name="Yakimov M."/>
        </authorList>
    </citation>
    <scope>NUCLEOTIDE SEQUENCE [LARGE SCALE GENOMIC DNA]</scope>
    <source>
        <strain evidence="2 3">SVXNc</strain>
    </source>
</reference>
<feature type="transmembrane region" description="Helical" evidence="1">
    <location>
        <begin position="7"/>
        <end position="29"/>
    </location>
</feature>
<protein>
    <recommendedName>
        <fullName evidence="4">Aquaporin</fullName>
    </recommendedName>
</protein>
<feature type="transmembrane region" description="Helical" evidence="1">
    <location>
        <begin position="35"/>
        <end position="57"/>
    </location>
</feature>
<gene>
    <name evidence="2" type="ORF">SVXNc_0054</name>
</gene>
<keyword evidence="1" id="KW-0472">Membrane</keyword>
<evidence type="ECO:0000313" key="3">
    <source>
        <dbReference type="Proteomes" id="UP001218034"/>
    </source>
</evidence>
<evidence type="ECO:0000256" key="1">
    <source>
        <dbReference type="SAM" id="Phobius"/>
    </source>
</evidence>
<sequence>MKLDKTLFQNIIAIEIGFLAGLLGTAAYLSSETASALYVFEFLGAAMATLITSYGIYKMNDIT</sequence>
<name>A0ABY8CHC4_9ARCH</name>
<dbReference type="EMBL" id="CP104395">
    <property type="protein sequence ID" value="WEL19086.1"/>
    <property type="molecule type" value="Genomic_DNA"/>
</dbReference>
<keyword evidence="1" id="KW-1133">Transmembrane helix</keyword>
<keyword evidence="3" id="KW-1185">Reference proteome</keyword>
<dbReference type="Proteomes" id="UP001218034">
    <property type="component" value="Chromosome"/>
</dbReference>